<feature type="transmembrane region" description="Helical" evidence="1">
    <location>
        <begin position="251"/>
        <end position="272"/>
    </location>
</feature>
<protein>
    <submittedName>
        <fullName evidence="2">Uncharacterized protein</fullName>
    </submittedName>
</protein>
<dbReference type="EMBL" id="KL197775">
    <property type="protein sequence ID" value="KDQ49771.1"/>
    <property type="molecule type" value="Genomic_DNA"/>
</dbReference>
<evidence type="ECO:0000313" key="3">
    <source>
        <dbReference type="Proteomes" id="UP000027265"/>
    </source>
</evidence>
<dbReference type="PANTHER" id="PTHR35043:SF7">
    <property type="entry name" value="TRANSCRIPTION FACTOR DOMAIN-CONTAINING PROTEIN"/>
    <property type="match status" value="1"/>
</dbReference>
<sequence>MALIAPELLVVWSMKQWLVARRLAKKHQDRNWTKTHGFFALMGGFMLVDGEGEPVQLLHPDNLSMVDVLDREFPRITEGEILDKSKRDALSKGLIMVQTTWFILQCAARWYEHLPITELEIATLAFTVLNLITYAFWWNKPADVRRPHQVVKCSVVDTTNNDFDSGEGEAEVRNKPRGDPGNQGGFFVGLWDALEDYHPAFRPIIFLILIVSHMLVDGLFMPCFMPKIGSSIEIQVPTCYSGCVSDMEDNLIASVSVCVATLFGAIHCFAWSLQFPSSPQQLLWRVSALTITSVPIIEFLGYYVGFMLDKGISRALGVLMLFTATAYIAARVTLLVLAFTSLRSLPPGAYEAVYWTTFIPHV</sequence>
<reference evidence="3" key="1">
    <citation type="journal article" date="2014" name="Proc. Natl. Acad. Sci. U.S.A.">
        <title>Extensive sampling of basidiomycete genomes demonstrates inadequacy of the white-rot/brown-rot paradigm for wood decay fungi.</title>
        <authorList>
            <person name="Riley R."/>
            <person name="Salamov A.A."/>
            <person name="Brown D.W."/>
            <person name="Nagy L.G."/>
            <person name="Floudas D."/>
            <person name="Held B.W."/>
            <person name="Levasseur A."/>
            <person name="Lombard V."/>
            <person name="Morin E."/>
            <person name="Otillar R."/>
            <person name="Lindquist E.A."/>
            <person name="Sun H."/>
            <person name="LaButti K.M."/>
            <person name="Schmutz J."/>
            <person name="Jabbour D."/>
            <person name="Luo H."/>
            <person name="Baker S.E."/>
            <person name="Pisabarro A.G."/>
            <person name="Walton J.D."/>
            <person name="Blanchette R.A."/>
            <person name="Henrissat B."/>
            <person name="Martin F."/>
            <person name="Cullen D."/>
            <person name="Hibbett D.S."/>
            <person name="Grigoriev I.V."/>
        </authorList>
    </citation>
    <scope>NUCLEOTIDE SEQUENCE [LARGE SCALE GENOMIC DNA]</scope>
    <source>
        <strain evidence="3">MUCL 33604</strain>
    </source>
</reference>
<dbReference type="HOGENOM" id="CLU_022883_6_0_1"/>
<proteinExistence type="predicted"/>
<feature type="transmembrane region" description="Helical" evidence="1">
    <location>
        <begin position="284"/>
        <end position="304"/>
    </location>
</feature>
<dbReference type="STRING" id="933084.A0A067PH25"/>
<organism evidence="2 3">
    <name type="scientific">Jaapia argillacea MUCL 33604</name>
    <dbReference type="NCBI Taxonomy" id="933084"/>
    <lineage>
        <taxon>Eukaryota</taxon>
        <taxon>Fungi</taxon>
        <taxon>Dikarya</taxon>
        <taxon>Basidiomycota</taxon>
        <taxon>Agaricomycotina</taxon>
        <taxon>Agaricomycetes</taxon>
        <taxon>Agaricomycetidae</taxon>
        <taxon>Jaapiales</taxon>
        <taxon>Jaapiaceae</taxon>
        <taxon>Jaapia</taxon>
    </lineage>
</organism>
<feature type="transmembrane region" description="Helical" evidence="1">
    <location>
        <begin position="119"/>
        <end position="137"/>
    </location>
</feature>
<keyword evidence="1" id="KW-1133">Transmembrane helix</keyword>
<dbReference type="Proteomes" id="UP000027265">
    <property type="component" value="Unassembled WGS sequence"/>
</dbReference>
<evidence type="ECO:0000313" key="2">
    <source>
        <dbReference type="EMBL" id="KDQ49771.1"/>
    </source>
</evidence>
<keyword evidence="1" id="KW-0472">Membrane</keyword>
<dbReference type="InParanoid" id="A0A067PH25"/>
<feature type="transmembrane region" description="Helical" evidence="1">
    <location>
        <begin position="316"/>
        <end position="339"/>
    </location>
</feature>
<dbReference type="PANTHER" id="PTHR35043">
    <property type="entry name" value="TRANSCRIPTION FACTOR DOMAIN-CONTAINING PROTEIN"/>
    <property type="match status" value="1"/>
</dbReference>
<evidence type="ECO:0000256" key="1">
    <source>
        <dbReference type="SAM" id="Phobius"/>
    </source>
</evidence>
<dbReference type="OrthoDB" id="9451547at2759"/>
<gene>
    <name evidence="2" type="ORF">JAAARDRAFT_200602</name>
</gene>
<accession>A0A067PH25</accession>
<keyword evidence="3" id="KW-1185">Reference proteome</keyword>
<keyword evidence="1" id="KW-0812">Transmembrane</keyword>
<dbReference type="AlphaFoldDB" id="A0A067PH25"/>
<name>A0A067PH25_9AGAM</name>